<gene>
    <name evidence="8" type="ORF">CLO192961_LOCUS411321</name>
</gene>
<feature type="transmembrane region" description="Helical" evidence="6">
    <location>
        <begin position="433"/>
        <end position="452"/>
    </location>
</feature>
<evidence type="ECO:0000256" key="2">
    <source>
        <dbReference type="ARBA" id="ARBA00022692"/>
    </source>
</evidence>
<keyword evidence="9" id="KW-1185">Reference proteome</keyword>
<organism evidence="8 9">
    <name type="scientific">Bionectria ochroleuca</name>
    <name type="common">Gliocladium roseum</name>
    <dbReference type="NCBI Taxonomy" id="29856"/>
    <lineage>
        <taxon>Eukaryota</taxon>
        <taxon>Fungi</taxon>
        <taxon>Dikarya</taxon>
        <taxon>Ascomycota</taxon>
        <taxon>Pezizomycotina</taxon>
        <taxon>Sordariomycetes</taxon>
        <taxon>Hypocreomycetidae</taxon>
        <taxon>Hypocreales</taxon>
        <taxon>Bionectriaceae</taxon>
        <taxon>Clonostachys</taxon>
    </lineage>
</organism>
<feature type="region of interest" description="Disordered" evidence="5">
    <location>
        <begin position="30"/>
        <end position="66"/>
    </location>
</feature>
<dbReference type="PANTHER" id="PTHR23501:SF3">
    <property type="entry name" value="MAJOR FACILITATOR SUPERFAMILY (MFS) PROFILE DOMAIN-CONTAINING PROTEIN"/>
    <property type="match status" value="1"/>
</dbReference>
<evidence type="ECO:0000259" key="7">
    <source>
        <dbReference type="PROSITE" id="PS50850"/>
    </source>
</evidence>
<feature type="domain" description="Major facilitator superfamily (MFS) profile" evidence="7">
    <location>
        <begin position="90"/>
        <end position="593"/>
    </location>
</feature>
<feature type="transmembrane region" description="Helical" evidence="6">
    <location>
        <begin position="212"/>
        <end position="231"/>
    </location>
</feature>
<name>A0ABY6UZ73_BIOOC</name>
<evidence type="ECO:0000256" key="6">
    <source>
        <dbReference type="SAM" id="Phobius"/>
    </source>
</evidence>
<comment type="subcellular location">
    <subcellularLocation>
        <location evidence="1">Membrane</location>
        <topology evidence="1">Multi-pass membrane protein</topology>
    </subcellularLocation>
</comment>
<dbReference type="PANTHER" id="PTHR23501">
    <property type="entry name" value="MAJOR FACILITATOR SUPERFAMILY"/>
    <property type="match status" value="1"/>
</dbReference>
<feature type="transmembrane region" description="Helical" evidence="6">
    <location>
        <begin position="407"/>
        <end position="426"/>
    </location>
</feature>
<comment type="caution">
    <text evidence="8">The sequence shown here is derived from an EMBL/GenBank/DDBJ whole genome shotgun (WGS) entry which is preliminary data.</text>
</comment>
<feature type="transmembrane region" description="Helical" evidence="6">
    <location>
        <begin position="458"/>
        <end position="480"/>
    </location>
</feature>
<dbReference type="InterPro" id="IPR036259">
    <property type="entry name" value="MFS_trans_sf"/>
</dbReference>
<feature type="transmembrane region" description="Helical" evidence="6">
    <location>
        <begin position="324"/>
        <end position="346"/>
    </location>
</feature>
<keyword evidence="2 6" id="KW-0812">Transmembrane</keyword>
<dbReference type="SUPFAM" id="SSF103473">
    <property type="entry name" value="MFS general substrate transporter"/>
    <property type="match status" value="2"/>
</dbReference>
<feature type="transmembrane region" description="Helical" evidence="6">
    <location>
        <begin position="366"/>
        <end position="387"/>
    </location>
</feature>
<evidence type="ECO:0000256" key="3">
    <source>
        <dbReference type="ARBA" id="ARBA00022989"/>
    </source>
</evidence>
<feature type="transmembrane region" description="Helical" evidence="6">
    <location>
        <begin position="570"/>
        <end position="589"/>
    </location>
</feature>
<sequence>MREISNYTAPARLNKMGVLNFSKKKAEVTEVVEQPQPASADKDGNHESNVSEKGGKDDGTVPEAGGNYQSGVQAMEAVTTVWTKKHIAIAYGMIWLIYFVISIQEVVLRALNPFVVSDFSRHSLTPVVTIISSIVGGLSKLPIGKILDTWGRPQGLALTLLLWVLGIIMMAACKNVETYAAAQVFSSVGAQGVSYCLTIFIADTSSLLNRSLMLAFASSPYIVTPWIGGPVSDRIISGIGWRWGFGIWTIITPIIVIPLPILFFYMNRQARKAGVLPKESKPLTFQAVKDFIIQFDVLGLLILATGMSLLLLSFSIYSYQAEQWRSALIICFLIFGVVLIGLFILYEIYLAPVKFIPMNLLADRTVLFGGIMFTFIFANSAIWGSYFTSMLMVVWNTGVEKATYISNIYRVGSCFSGLVLGYAVRYTGRFKWVACYFAIPLMMLGVGLMIKFRQPEENLGYIVMTQIFVAFAGGPIVLAGEMAMMTPLEHQHVAAIIAILDLFSSIGTAVGSTIAAAIWTGTFKEALRKHLPSEKLVDSIYGSLYTQLAYKPGTEIRYGISLAYGESQRYMLITSVCLIAGGLLSSFLWRDISLKNLKQVRGNVV</sequence>
<feature type="transmembrane region" description="Helical" evidence="6">
    <location>
        <begin position="243"/>
        <end position="265"/>
    </location>
</feature>
<feature type="transmembrane region" description="Helical" evidence="6">
    <location>
        <begin position="123"/>
        <end position="143"/>
    </location>
</feature>
<evidence type="ECO:0000256" key="4">
    <source>
        <dbReference type="ARBA" id="ARBA00023136"/>
    </source>
</evidence>
<feature type="transmembrane region" description="Helical" evidence="6">
    <location>
        <begin position="297"/>
        <end position="318"/>
    </location>
</feature>
<feature type="transmembrane region" description="Helical" evidence="6">
    <location>
        <begin position="88"/>
        <end position="111"/>
    </location>
</feature>
<evidence type="ECO:0000256" key="1">
    <source>
        <dbReference type="ARBA" id="ARBA00004141"/>
    </source>
</evidence>
<dbReference type="InterPro" id="IPR011701">
    <property type="entry name" value="MFS"/>
</dbReference>
<evidence type="ECO:0000313" key="9">
    <source>
        <dbReference type="Proteomes" id="UP000766486"/>
    </source>
</evidence>
<evidence type="ECO:0000256" key="5">
    <source>
        <dbReference type="SAM" id="MobiDB-lite"/>
    </source>
</evidence>
<feature type="transmembrane region" description="Helical" evidence="6">
    <location>
        <begin position="155"/>
        <end position="172"/>
    </location>
</feature>
<feature type="transmembrane region" description="Helical" evidence="6">
    <location>
        <begin position="492"/>
        <end position="519"/>
    </location>
</feature>
<accession>A0ABY6UZ73</accession>
<dbReference type="Gene3D" id="1.20.1250.20">
    <property type="entry name" value="MFS general substrate transporter like domains"/>
    <property type="match status" value="1"/>
</dbReference>
<dbReference type="InterPro" id="IPR020846">
    <property type="entry name" value="MFS_dom"/>
</dbReference>
<keyword evidence="4 6" id="KW-0472">Membrane</keyword>
<protein>
    <recommendedName>
        <fullName evidence="7">Major facilitator superfamily (MFS) profile domain-containing protein</fullName>
    </recommendedName>
</protein>
<feature type="compositionally biased region" description="Basic and acidic residues" evidence="5">
    <location>
        <begin position="40"/>
        <end position="59"/>
    </location>
</feature>
<proteinExistence type="predicted"/>
<dbReference type="Pfam" id="PF07690">
    <property type="entry name" value="MFS_1"/>
    <property type="match status" value="1"/>
</dbReference>
<feature type="transmembrane region" description="Helical" evidence="6">
    <location>
        <begin position="178"/>
        <end position="200"/>
    </location>
</feature>
<dbReference type="PROSITE" id="PS50850">
    <property type="entry name" value="MFS"/>
    <property type="match status" value="1"/>
</dbReference>
<reference evidence="8 9" key="1">
    <citation type="submission" date="2019-06" db="EMBL/GenBank/DDBJ databases">
        <authorList>
            <person name="Broberg M."/>
        </authorList>
    </citation>
    <scope>NUCLEOTIDE SEQUENCE [LARGE SCALE GENOMIC DNA]</scope>
</reference>
<evidence type="ECO:0000313" key="8">
    <source>
        <dbReference type="EMBL" id="VUC35489.1"/>
    </source>
</evidence>
<dbReference type="Proteomes" id="UP000766486">
    <property type="component" value="Unassembled WGS sequence"/>
</dbReference>
<keyword evidence="3 6" id="KW-1133">Transmembrane helix</keyword>
<dbReference type="EMBL" id="CABFNS010000910">
    <property type="protein sequence ID" value="VUC35489.1"/>
    <property type="molecule type" value="Genomic_DNA"/>
</dbReference>